<reference evidence="2 3" key="1">
    <citation type="submission" date="2018-06" db="EMBL/GenBank/DDBJ databases">
        <authorList>
            <consortium name="Pathogen Informatics"/>
            <person name="Doyle S."/>
        </authorList>
    </citation>
    <scope>NUCLEOTIDE SEQUENCE [LARGE SCALE GENOMIC DNA]</scope>
    <source>
        <strain evidence="2 3">NCTC11341</strain>
    </source>
</reference>
<feature type="region of interest" description="Disordered" evidence="1">
    <location>
        <begin position="1"/>
        <end position="22"/>
    </location>
</feature>
<evidence type="ECO:0000256" key="1">
    <source>
        <dbReference type="SAM" id="MobiDB-lite"/>
    </source>
</evidence>
<feature type="compositionally biased region" description="Polar residues" evidence="1">
    <location>
        <begin position="9"/>
        <end position="19"/>
    </location>
</feature>
<dbReference type="Proteomes" id="UP000254428">
    <property type="component" value="Unassembled WGS sequence"/>
</dbReference>
<dbReference type="GO" id="GO:0060703">
    <property type="term" value="F:deoxyribonuclease inhibitor activity"/>
    <property type="evidence" value="ECO:0007669"/>
    <property type="project" value="InterPro"/>
</dbReference>
<dbReference type="InterPro" id="IPR009274">
    <property type="entry name" value="Gam"/>
</dbReference>
<evidence type="ECO:0000313" key="2">
    <source>
        <dbReference type="EMBL" id="STH72649.1"/>
    </source>
</evidence>
<dbReference type="AlphaFoldDB" id="A0A376P2P5"/>
<accession>A0A376P2P5</accession>
<gene>
    <name evidence="2" type="ORF">NCTC11341_04334</name>
</gene>
<name>A0A376P2P5_ECOLX</name>
<dbReference type="EMBL" id="UGBT01000002">
    <property type="protein sequence ID" value="STH72649.1"/>
    <property type="molecule type" value="Genomic_DNA"/>
</dbReference>
<protein>
    <submittedName>
        <fullName evidence="2">Host-nuclease inhibitor protein Gam</fullName>
    </submittedName>
</protein>
<dbReference type="InterPro" id="IPR042034">
    <property type="entry name" value="Gam_sf"/>
</dbReference>
<dbReference type="Gene3D" id="1.10.10.2020">
    <property type="entry name" value="Host-nuclease inhibitor protein Gam"/>
    <property type="match status" value="1"/>
</dbReference>
<evidence type="ECO:0000313" key="3">
    <source>
        <dbReference type="Proteomes" id="UP000254428"/>
    </source>
</evidence>
<proteinExistence type="predicted"/>
<organism evidence="2 3">
    <name type="scientific">Escherichia coli</name>
    <dbReference type="NCBI Taxonomy" id="562"/>
    <lineage>
        <taxon>Bacteria</taxon>
        <taxon>Pseudomonadati</taxon>
        <taxon>Pseudomonadota</taxon>
        <taxon>Gammaproteobacteria</taxon>
        <taxon>Enterobacterales</taxon>
        <taxon>Enterobacteriaceae</taxon>
        <taxon>Escherichia</taxon>
    </lineage>
</organism>
<dbReference type="Pfam" id="PF06064">
    <property type="entry name" value="Gam"/>
    <property type="match status" value="1"/>
</dbReference>
<sequence>MICYRENAGSDQHNDSNNETGEDELNWKKQVLIAAVYGLCANPACIAYAPAIPDIAMMIANKLENFGVTSDERLPDFDRIEEMAWARHYQQIVREEKETELADDLEKGLPQHLFESLCIDHLQRHGANKQAISHAFDDDVEFQERMAEHIRYMAETIAHHQVDIDLED</sequence>